<comment type="catalytic activity">
    <reaction evidence="2 4">
        <text>L-methionyl-[protein] + [thioredoxin]-disulfide + H2O = L-methionyl-(S)-S-oxide-[protein] + [thioredoxin]-dithiol</text>
        <dbReference type="Rhea" id="RHEA:14217"/>
        <dbReference type="Rhea" id="RHEA-COMP:10698"/>
        <dbReference type="Rhea" id="RHEA-COMP:10700"/>
        <dbReference type="Rhea" id="RHEA-COMP:12313"/>
        <dbReference type="Rhea" id="RHEA-COMP:12315"/>
        <dbReference type="ChEBI" id="CHEBI:15377"/>
        <dbReference type="ChEBI" id="CHEBI:16044"/>
        <dbReference type="ChEBI" id="CHEBI:29950"/>
        <dbReference type="ChEBI" id="CHEBI:44120"/>
        <dbReference type="ChEBI" id="CHEBI:50058"/>
        <dbReference type="EC" id="1.8.4.11"/>
    </reaction>
</comment>
<comment type="function">
    <text evidence="4">Has an important function as a repair enzyme for proteins that have been inactivated by oxidation. Catalyzes the reversible oxidation-reduction of methionine sulfoxide in proteins to methionine.</text>
</comment>
<reference evidence="6" key="1">
    <citation type="submission" date="2020-10" db="EMBL/GenBank/DDBJ databases">
        <authorList>
            <person name="Gilroy R."/>
        </authorList>
    </citation>
    <scope>NUCLEOTIDE SEQUENCE</scope>
    <source>
        <strain evidence="6">10037</strain>
    </source>
</reference>
<name>A0A9D9NA85_9BACT</name>
<accession>A0A9D9NA85</accession>
<evidence type="ECO:0000313" key="6">
    <source>
        <dbReference type="EMBL" id="MBO8465844.1"/>
    </source>
</evidence>
<dbReference type="EC" id="1.8.4.11" evidence="4"/>
<dbReference type="InterPro" id="IPR002569">
    <property type="entry name" value="Met_Sox_Rdtase_MsrA_dom"/>
</dbReference>
<dbReference type="Proteomes" id="UP000823597">
    <property type="component" value="Unassembled WGS sequence"/>
</dbReference>
<dbReference type="GO" id="GO:0034599">
    <property type="term" value="P:cellular response to oxidative stress"/>
    <property type="evidence" value="ECO:0007669"/>
    <property type="project" value="TreeGrafter"/>
</dbReference>
<reference evidence="6" key="2">
    <citation type="journal article" date="2021" name="PeerJ">
        <title>Extensive microbial diversity within the chicken gut microbiome revealed by metagenomics and culture.</title>
        <authorList>
            <person name="Gilroy R."/>
            <person name="Ravi A."/>
            <person name="Getino M."/>
            <person name="Pursley I."/>
            <person name="Horton D.L."/>
            <person name="Alikhan N.F."/>
            <person name="Baker D."/>
            <person name="Gharbi K."/>
            <person name="Hall N."/>
            <person name="Watson M."/>
            <person name="Adriaenssens E.M."/>
            <person name="Foster-Nyarko E."/>
            <person name="Jarju S."/>
            <person name="Secka A."/>
            <person name="Antonio M."/>
            <person name="Oren A."/>
            <person name="Chaudhuri R.R."/>
            <person name="La Ragione R."/>
            <person name="Hildebrand F."/>
            <person name="Pallen M.J."/>
        </authorList>
    </citation>
    <scope>NUCLEOTIDE SEQUENCE</scope>
    <source>
        <strain evidence="6">10037</strain>
    </source>
</reference>
<comment type="catalytic activity">
    <reaction evidence="3 4">
        <text>[thioredoxin]-disulfide + L-methionine + H2O = L-methionine (S)-S-oxide + [thioredoxin]-dithiol</text>
        <dbReference type="Rhea" id="RHEA:19993"/>
        <dbReference type="Rhea" id="RHEA-COMP:10698"/>
        <dbReference type="Rhea" id="RHEA-COMP:10700"/>
        <dbReference type="ChEBI" id="CHEBI:15377"/>
        <dbReference type="ChEBI" id="CHEBI:29950"/>
        <dbReference type="ChEBI" id="CHEBI:50058"/>
        <dbReference type="ChEBI" id="CHEBI:57844"/>
        <dbReference type="ChEBI" id="CHEBI:58772"/>
        <dbReference type="EC" id="1.8.4.11"/>
    </reaction>
</comment>
<sequence length="206" mass="23583">MPFYSLTLHYFQTFFMDTKTIYLAGGCFWGAEHFLKMIDGVEETTVGYANSRQASPSYQEVCTGNTDAVECVEVRYDPERVPLEDLLRLFFKIIDPTSIDRQGEDRGRQYRTGIYYTDPCDEKAVRESLGRLSQDYTAPIAVEAMPLQNFYTAEEYHQDYLAKNPGGYCHVPQGKFILARQYKHDSSGHIFAPADRPAEKPEDLAE</sequence>
<dbReference type="SUPFAM" id="SSF55068">
    <property type="entry name" value="Peptide methionine sulfoxide reductase"/>
    <property type="match status" value="1"/>
</dbReference>
<dbReference type="PANTHER" id="PTHR42799:SF2">
    <property type="entry name" value="MITOCHONDRIAL PEPTIDE METHIONINE SULFOXIDE REDUCTASE"/>
    <property type="match status" value="1"/>
</dbReference>
<evidence type="ECO:0000256" key="4">
    <source>
        <dbReference type="HAMAP-Rule" id="MF_01401"/>
    </source>
</evidence>
<feature type="active site" evidence="4">
    <location>
        <position position="27"/>
    </location>
</feature>
<evidence type="ECO:0000256" key="1">
    <source>
        <dbReference type="ARBA" id="ARBA00023002"/>
    </source>
</evidence>
<evidence type="ECO:0000259" key="5">
    <source>
        <dbReference type="Pfam" id="PF01625"/>
    </source>
</evidence>
<organism evidence="6 7">
    <name type="scientific">Candidatus Merdivivens pullistercoris</name>
    <dbReference type="NCBI Taxonomy" id="2840873"/>
    <lineage>
        <taxon>Bacteria</taxon>
        <taxon>Pseudomonadati</taxon>
        <taxon>Bacteroidota</taxon>
        <taxon>Bacteroidia</taxon>
        <taxon>Bacteroidales</taxon>
        <taxon>Muribaculaceae</taxon>
        <taxon>Muribaculaceae incertae sedis</taxon>
        <taxon>Candidatus Merdivivens</taxon>
    </lineage>
</organism>
<keyword evidence="1 4" id="KW-0560">Oxidoreductase</keyword>
<feature type="domain" description="Peptide methionine sulphoxide reductase MsrA" evidence="5">
    <location>
        <begin position="20"/>
        <end position="170"/>
    </location>
</feature>
<dbReference type="HAMAP" id="MF_01401">
    <property type="entry name" value="MsrA"/>
    <property type="match status" value="1"/>
</dbReference>
<comment type="caution">
    <text evidence="6">The sequence shown here is derived from an EMBL/GenBank/DDBJ whole genome shotgun (WGS) entry which is preliminary data.</text>
</comment>
<dbReference type="Pfam" id="PF01625">
    <property type="entry name" value="PMSR"/>
    <property type="match status" value="1"/>
</dbReference>
<dbReference type="NCBIfam" id="TIGR00401">
    <property type="entry name" value="msrA"/>
    <property type="match status" value="1"/>
</dbReference>
<dbReference type="Gene3D" id="3.30.1060.10">
    <property type="entry name" value="Peptide methionine sulphoxide reductase MsrA"/>
    <property type="match status" value="1"/>
</dbReference>
<protein>
    <recommendedName>
        <fullName evidence="4">Peptide methionine sulfoxide reductase MsrA</fullName>
        <shortName evidence="4">Protein-methionine-S-oxide reductase</shortName>
        <ecNumber evidence="4">1.8.4.11</ecNumber>
    </recommendedName>
    <alternativeName>
        <fullName evidence="4">Peptide-methionine (S)-S-oxide reductase</fullName>
        <shortName evidence="4">Peptide Met(O) reductase</shortName>
    </alternativeName>
</protein>
<dbReference type="InterPro" id="IPR036509">
    <property type="entry name" value="Met_Sox_Rdtase_MsrA_sf"/>
</dbReference>
<dbReference type="PANTHER" id="PTHR42799">
    <property type="entry name" value="MITOCHONDRIAL PEPTIDE METHIONINE SULFOXIDE REDUCTASE"/>
    <property type="match status" value="1"/>
</dbReference>
<dbReference type="GO" id="GO:0008113">
    <property type="term" value="F:peptide-methionine (S)-S-oxide reductase activity"/>
    <property type="evidence" value="ECO:0007669"/>
    <property type="project" value="UniProtKB-UniRule"/>
</dbReference>
<dbReference type="GO" id="GO:0005737">
    <property type="term" value="C:cytoplasm"/>
    <property type="evidence" value="ECO:0007669"/>
    <property type="project" value="TreeGrafter"/>
</dbReference>
<dbReference type="EMBL" id="JADIME010000079">
    <property type="protein sequence ID" value="MBO8465844.1"/>
    <property type="molecule type" value="Genomic_DNA"/>
</dbReference>
<dbReference type="InterPro" id="IPR050162">
    <property type="entry name" value="MsrA_MetSO_reductase"/>
</dbReference>
<proteinExistence type="inferred from homology"/>
<evidence type="ECO:0000313" key="7">
    <source>
        <dbReference type="Proteomes" id="UP000823597"/>
    </source>
</evidence>
<evidence type="ECO:0000256" key="2">
    <source>
        <dbReference type="ARBA" id="ARBA00047806"/>
    </source>
</evidence>
<evidence type="ECO:0000256" key="3">
    <source>
        <dbReference type="ARBA" id="ARBA00048782"/>
    </source>
</evidence>
<gene>
    <name evidence="4 6" type="primary">msrA</name>
    <name evidence="6" type="ORF">IAB93_07610</name>
</gene>
<dbReference type="AlphaFoldDB" id="A0A9D9NA85"/>
<comment type="similarity">
    <text evidence="4">Belongs to the MsrA Met sulfoxide reductase family.</text>
</comment>